<feature type="domain" description="F-box" evidence="1">
    <location>
        <begin position="57"/>
        <end position="97"/>
    </location>
</feature>
<dbReference type="AlphaFoldDB" id="A0A6P4Z902"/>
<organism evidence="2 3">
    <name type="scientific">Branchiostoma belcheri</name>
    <name type="common">Amphioxus</name>
    <dbReference type="NCBI Taxonomy" id="7741"/>
    <lineage>
        <taxon>Eukaryota</taxon>
        <taxon>Metazoa</taxon>
        <taxon>Chordata</taxon>
        <taxon>Cephalochordata</taxon>
        <taxon>Leptocardii</taxon>
        <taxon>Amphioxiformes</taxon>
        <taxon>Branchiostomatidae</taxon>
        <taxon>Branchiostoma</taxon>
    </lineage>
</organism>
<evidence type="ECO:0000313" key="3">
    <source>
        <dbReference type="RefSeq" id="XP_019637860.1"/>
    </source>
</evidence>
<reference evidence="3" key="1">
    <citation type="submission" date="2025-08" db="UniProtKB">
        <authorList>
            <consortium name="RefSeq"/>
        </authorList>
    </citation>
    <scope>IDENTIFICATION</scope>
    <source>
        <tissue evidence="3">Gonad</tissue>
    </source>
</reference>
<dbReference type="InterPro" id="IPR036047">
    <property type="entry name" value="F-box-like_dom_sf"/>
</dbReference>
<gene>
    <name evidence="3" type="primary">LOC109480143</name>
</gene>
<proteinExistence type="predicted"/>
<dbReference type="PANTHER" id="PTHR16134:SF119">
    <property type="entry name" value="AT02038P-RELATED"/>
    <property type="match status" value="1"/>
</dbReference>
<keyword evidence="2" id="KW-1185">Reference proteome</keyword>
<dbReference type="RefSeq" id="XP_019637860.1">
    <property type="nucleotide sequence ID" value="XM_019782301.1"/>
</dbReference>
<name>A0A6P4Z902_BRABE</name>
<dbReference type="PANTHER" id="PTHR16134">
    <property type="entry name" value="F-BOX/TPR REPEAT PROTEIN POF3"/>
    <property type="match status" value="1"/>
</dbReference>
<dbReference type="SUPFAM" id="SSF81383">
    <property type="entry name" value="F-box domain"/>
    <property type="match status" value="1"/>
</dbReference>
<dbReference type="Pfam" id="PF12937">
    <property type="entry name" value="F-box-like"/>
    <property type="match status" value="1"/>
</dbReference>
<protein>
    <submittedName>
        <fullName evidence="3">Uncharacterized protein LOC109480143</fullName>
    </submittedName>
</protein>
<evidence type="ECO:0000259" key="1">
    <source>
        <dbReference type="SMART" id="SM00256"/>
    </source>
</evidence>
<sequence>MAQRSFPCRRCLHDNYRRVPEYLQARMRRSLPSRRRTMYRVSFPNAPTPAVPKCVTLKDDVLVKIFKYLSTDDLCRCAKVCSAWRRCVCMSPLWEGRRVVFDYNAWCAIDFKLRCSKHCWLLGVFGDVISKVKIILSLVCEGSQDPFFTGLRIRRQQYDIMADLVARGNLKSVEMEFVQPAKKQSASCEHRECNWPLVMFLRKVVVYLRDLSHLSIQGLPDVHCEGLLKTLQQVPSLRRLDLSHKRQPSSRQVSLRGRLRKAIPTAVGQLQSLRVLKLANIDIQDGLWHALSDRKAPSLQQLSLVVYNDYNPFSHASWERVSQKCPDLKVELFFVKGPWRYALTRAEFWSFLRTNMKLKTLVVAQKKVSNDIEMRDILTTIIERHAQVLETLLFLQSDKQPVAPTNIVEFVRSCPKLTDLVIGPAIGDRRLKAAAKAGQGRLRRLQVRLVLKEVRHPPRPRLMTREEAGILHTEMTRLLGYKWTTPPHMTLAENFEDAHDILPQDKIIEQYL</sequence>
<dbReference type="KEGG" id="bbel:109480143"/>
<evidence type="ECO:0000313" key="2">
    <source>
        <dbReference type="Proteomes" id="UP000515135"/>
    </source>
</evidence>
<dbReference type="Gene3D" id="3.80.10.10">
    <property type="entry name" value="Ribonuclease Inhibitor"/>
    <property type="match status" value="1"/>
</dbReference>
<dbReference type="Gene3D" id="1.20.1280.50">
    <property type="match status" value="1"/>
</dbReference>
<dbReference type="OrthoDB" id="2095648at2759"/>
<dbReference type="SUPFAM" id="SSF52047">
    <property type="entry name" value="RNI-like"/>
    <property type="match status" value="1"/>
</dbReference>
<dbReference type="InterPro" id="IPR032675">
    <property type="entry name" value="LRR_dom_sf"/>
</dbReference>
<dbReference type="SMART" id="SM00256">
    <property type="entry name" value="FBOX"/>
    <property type="match status" value="1"/>
</dbReference>
<accession>A0A6P4Z902</accession>
<dbReference type="GeneID" id="109480143"/>
<dbReference type="Proteomes" id="UP000515135">
    <property type="component" value="Unplaced"/>
</dbReference>
<dbReference type="InterPro" id="IPR001810">
    <property type="entry name" value="F-box_dom"/>
</dbReference>